<protein>
    <submittedName>
        <fullName evidence="2">Uncharacterized protein</fullName>
    </submittedName>
</protein>
<proteinExistence type="predicted"/>
<name>A0A139H8T1_9PEZI</name>
<keyword evidence="3" id="KW-1185">Reference proteome</keyword>
<sequence>MPPKGAAKVKAADKAPATPEKSKSKARVENATPTKTPSKTPSKTPTKRAATQSVDFTSLPKDSTGPLVPIDVSYEGDKPQSALRNKGIPYGKILKLAADNAFTVEKSIMLTDGEYAGHQAIILRPAKPFDFLNIPDEARTLVYRYYFAAKGNLNDSIVIDGKRSTTKEPYAKTYADGSKQRVALLAVSKEVNINHPHLKPFLTHTLTQVRKEALQIFTALPLRFETTHATVDFFMANSHLRNTVTNIEIKTYQKTSARNALHYLSEVPTLTRLHFETGVSSETDPIKAAKTFWNDGYKFLQAVANRREDKDKTKTLDILSFHTSAFLQGSDSSKPWTNSMLKDFRDALVAKLM</sequence>
<dbReference type="EMBL" id="LFZN01000104">
    <property type="protein sequence ID" value="KXS98855.1"/>
    <property type="molecule type" value="Genomic_DNA"/>
</dbReference>
<reference evidence="2 3" key="1">
    <citation type="submission" date="2015-07" db="EMBL/GenBank/DDBJ databases">
        <title>Comparative genomics of the Sigatoka disease complex on banana suggests a link between parallel evolutionary changes in Pseudocercospora fijiensis and Pseudocercospora eumusae and increased virulence on the banana host.</title>
        <authorList>
            <person name="Chang T.-C."/>
            <person name="Salvucci A."/>
            <person name="Crous P.W."/>
            <person name="Stergiopoulos I."/>
        </authorList>
    </citation>
    <scope>NUCLEOTIDE SEQUENCE [LARGE SCALE GENOMIC DNA]</scope>
    <source>
        <strain evidence="2 3">CBS 114824</strain>
    </source>
</reference>
<gene>
    <name evidence="2" type="ORF">AC578_10836</name>
</gene>
<evidence type="ECO:0000313" key="2">
    <source>
        <dbReference type="EMBL" id="KXS98855.1"/>
    </source>
</evidence>
<evidence type="ECO:0000256" key="1">
    <source>
        <dbReference type="SAM" id="MobiDB-lite"/>
    </source>
</evidence>
<dbReference type="OrthoDB" id="62952at2759"/>
<feature type="compositionally biased region" description="Low complexity" evidence="1">
    <location>
        <begin position="1"/>
        <end position="19"/>
    </location>
</feature>
<dbReference type="Proteomes" id="UP000070133">
    <property type="component" value="Unassembled WGS sequence"/>
</dbReference>
<comment type="caution">
    <text evidence="2">The sequence shown here is derived from an EMBL/GenBank/DDBJ whole genome shotgun (WGS) entry which is preliminary data.</text>
</comment>
<accession>A0A139H8T1</accession>
<feature type="compositionally biased region" description="Low complexity" evidence="1">
    <location>
        <begin position="32"/>
        <end position="44"/>
    </location>
</feature>
<dbReference type="AlphaFoldDB" id="A0A139H8T1"/>
<organism evidence="2 3">
    <name type="scientific">Pseudocercospora eumusae</name>
    <dbReference type="NCBI Taxonomy" id="321146"/>
    <lineage>
        <taxon>Eukaryota</taxon>
        <taxon>Fungi</taxon>
        <taxon>Dikarya</taxon>
        <taxon>Ascomycota</taxon>
        <taxon>Pezizomycotina</taxon>
        <taxon>Dothideomycetes</taxon>
        <taxon>Dothideomycetidae</taxon>
        <taxon>Mycosphaerellales</taxon>
        <taxon>Mycosphaerellaceae</taxon>
        <taxon>Pseudocercospora</taxon>
    </lineage>
</organism>
<evidence type="ECO:0000313" key="3">
    <source>
        <dbReference type="Proteomes" id="UP000070133"/>
    </source>
</evidence>
<feature type="region of interest" description="Disordered" evidence="1">
    <location>
        <begin position="1"/>
        <end position="62"/>
    </location>
</feature>